<dbReference type="InterPro" id="IPR040345">
    <property type="entry name" value="Mug56/Spo71"/>
</dbReference>
<proteinExistence type="predicted"/>
<protein>
    <recommendedName>
        <fullName evidence="2">PH domain-containing protein</fullName>
    </recommendedName>
</protein>
<sequence length="1043" mass="118114">MAESPRSPLVESQQLRLGNLAADSYTAQRLQHATPEHLYRTSRRLFIGPIPKGWLRSHRKTWVEQSLKRNYGSKVATFTASDTVTQQRRLTGLGEDSSQSTKPSFPRPDDAVEVDTSVEQSRGRKGVTIRRRGDTDQSSEPLDGAVPLSPPQVEGPRDKSPQATSPLIQITQSPSIQPDSNSPVIGSGKTSTSTEDRRVAQVDSHPGRASSTAPLISRGTNTDNARVQSGPRGILSKVKNARPRSREASTQDVSQADMPDPEASQPRRKSHIRFDKDIGQSALLMRARMESTDIRNKVSTALKRRYTDGTILKMENMLVRMDISAQRKIPHNYDENTSQGVVSTTQKKWREYTVVCRQSGKTSEASYVLQVYKSRVIPAAEEARSKKPEYEIPLDNRQSRLNMYSSLDKTLVLWNSSSHGTKIYILQARAASSAVEWLTFLRGLMGFHRPAEISILIPQVGLSLRLEDPFRVMTPDEGTSSGDEEELMASALSMEESVAPMMIKRCLEMLSGSDDWAAIIESWSRGQRIGLAWKRYDRLEWVHGIQEKKMFGTLAMIHTHDLELRPKEHYPITARTKKGKLLDEPPPVEGFLIRLTSKTGKQKSMGRYFFKRLYFATFDHFLIYSRPNNAKPPAPPSPEGLNRGLTSEEVSKTVPIIYSVNPYPVNDNKIKWLENSNAQTIEQHDQDALDETRRKADLLKNCDGFINLCDVVKVRKVHHELDGKEIQVPTEDSEVDSDDEAIDNQEEGQVTSIDDSKTIELLLKNGLVIRLRAYDAQTKKEWKRRLRALVKYWRWRHAEDTQLYHQIRDQNLEQLGVDEEGEAWVGQFATKWELSQTYASGQLYNMCGISCCRTIHMSGPLYSKPRVHGNFTLSHCLLIPGFLLLFESAHRSTSGKVIPHIDHDKNKEIDLSDCYLYTGLLTEGDLLYRNTTFDANSPGHHALPRMWPEDAWDNWDEDVMTCFVLWKPQGKSWFRETGEGKRARLKRVSKLGKKGNRMVFRARSRAERDHWVLAIAAEIERGAAQAEFRITGANDPGADVQAE</sequence>
<evidence type="ECO:0000313" key="4">
    <source>
        <dbReference type="Proteomes" id="UP000799302"/>
    </source>
</evidence>
<evidence type="ECO:0000313" key="3">
    <source>
        <dbReference type="EMBL" id="KAF2668758.1"/>
    </source>
</evidence>
<evidence type="ECO:0000259" key="2">
    <source>
        <dbReference type="PROSITE" id="PS50003"/>
    </source>
</evidence>
<dbReference type="PROSITE" id="PS50003">
    <property type="entry name" value="PH_DOMAIN"/>
    <property type="match status" value="1"/>
</dbReference>
<dbReference type="InterPro" id="IPR029217">
    <property type="entry name" value="Spo7_2_N"/>
</dbReference>
<dbReference type="GO" id="GO:0005628">
    <property type="term" value="C:prospore membrane"/>
    <property type="evidence" value="ECO:0007669"/>
    <property type="project" value="TreeGrafter"/>
</dbReference>
<accession>A0A6A6UCC5</accession>
<dbReference type="AlphaFoldDB" id="A0A6A6UCC5"/>
<dbReference type="EMBL" id="MU004236">
    <property type="protein sequence ID" value="KAF2668758.1"/>
    <property type="molecule type" value="Genomic_DNA"/>
</dbReference>
<dbReference type="PANTHER" id="PTHR28076">
    <property type="entry name" value="SPORULATION-SPECIFIC PROTEIN 71"/>
    <property type="match status" value="1"/>
</dbReference>
<dbReference type="SMART" id="SM00233">
    <property type="entry name" value="PH"/>
    <property type="match status" value="3"/>
</dbReference>
<feature type="region of interest" description="Disordered" evidence="1">
    <location>
        <begin position="89"/>
        <end position="274"/>
    </location>
</feature>
<feature type="domain" description="PH" evidence="2">
    <location>
        <begin position="335"/>
        <end position="446"/>
    </location>
</feature>
<reference evidence="3" key="1">
    <citation type="journal article" date="2020" name="Stud. Mycol.">
        <title>101 Dothideomycetes genomes: a test case for predicting lifestyles and emergence of pathogens.</title>
        <authorList>
            <person name="Haridas S."/>
            <person name="Albert R."/>
            <person name="Binder M."/>
            <person name="Bloem J."/>
            <person name="Labutti K."/>
            <person name="Salamov A."/>
            <person name="Andreopoulos B."/>
            <person name="Baker S."/>
            <person name="Barry K."/>
            <person name="Bills G."/>
            <person name="Bluhm B."/>
            <person name="Cannon C."/>
            <person name="Castanera R."/>
            <person name="Culley D."/>
            <person name="Daum C."/>
            <person name="Ezra D."/>
            <person name="Gonzalez J."/>
            <person name="Henrissat B."/>
            <person name="Kuo A."/>
            <person name="Liang C."/>
            <person name="Lipzen A."/>
            <person name="Lutzoni F."/>
            <person name="Magnuson J."/>
            <person name="Mondo S."/>
            <person name="Nolan M."/>
            <person name="Ohm R."/>
            <person name="Pangilinan J."/>
            <person name="Park H.-J."/>
            <person name="Ramirez L."/>
            <person name="Alfaro M."/>
            <person name="Sun H."/>
            <person name="Tritt A."/>
            <person name="Yoshinaga Y."/>
            <person name="Zwiers L.-H."/>
            <person name="Turgeon B."/>
            <person name="Goodwin S."/>
            <person name="Spatafora J."/>
            <person name="Crous P."/>
            <person name="Grigoriev I."/>
        </authorList>
    </citation>
    <scope>NUCLEOTIDE SEQUENCE</scope>
    <source>
        <strain evidence="3">CBS 115976</strain>
    </source>
</reference>
<feature type="compositionally biased region" description="Polar residues" evidence="1">
    <location>
        <begin position="161"/>
        <end position="193"/>
    </location>
</feature>
<dbReference type="Pfam" id="PF15404">
    <property type="entry name" value="PH_4"/>
    <property type="match status" value="1"/>
</dbReference>
<dbReference type="Proteomes" id="UP000799302">
    <property type="component" value="Unassembled WGS sequence"/>
</dbReference>
<dbReference type="SMART" id="SM01316">
    <property type="entry name" value="Spo7_2_N"/>
    <property type="match status" value="1"/>
</dbReference>
<feature type="compositionally biased region" description="Polar residues" evidence="1">
    <location>
        <begin position="209"/>
        <end position="227"/>
    </location>
</feature>
<evidence type="ECO:0000256" key="1">
    <source>
        <dbReference type="SAM" id="MobiDB-lite"/>
    </source>
</evidence>
<name>A0A6A6UCC5_9PEZI</name>
<keyword evidence="4" id="KW-1185">Reference proteome</keyword>
<dbReference type="GO" id="GO:1902657">
    <property type="term" value="P:protein localization to prospore membrane"/>
    <property type="evidence" value="ECO:0007669"/>
    <property type="project" value="InterPro"/>
</dbReference>
<dbReference type="PANTHER" id="PTHR28076:SF1">
    <property type="entry name" value="PROSPORE MEMBRANE ADAPTER PROTEIN SPO71"/>
    <property type="match status" value="1"/>
</dbReference>
<dbReference type="OrthoDB" id="5579281at2759"/>
<dbReference type="SUPFAM" id="SSF50729">
    <property type="entry name" value="PH domain-like"/>
    <property type="match status" value="1"/>
</dbReference>
<organism evidence="3 4">
    <name type="scientific">Microthyrium microscopicum</name>
    <dbReference type="NCBI Taxonomy" id="703497"/>
    <lineage>
        <taxon>Eukaryota</taxon>
        <taxon>Fungi</taxon>
        <taxon>Dikarya</taxon>
        <taxon>Ascomycota</taxon>
        <taxon>Pezizomycotina</taxon>
        <taxon>Dothideomycetes</taxon>
        <taxon>Dothideomycetes incertae sedis</taxon>
        <taxon>Microthyriales</taxon>
        <taxon>Microthyriaceae</taxon>
        <taxon>Microthyrium</taxon>
    </lineage>
</organism>
<dbReference type="InterPro" id="IPR001849">
    <property type="entry name" value="PH_domain"/>
</dbReference>
<dbReference type="InterPro" id="IPR057379">
    <property type="entry name" value="PH_SPO71"/>
</dbReference>
<dbReference type="Pfam" id="PF15407">
    <property type="entry name" value="Spo7_2_N"/>
    <property type="match status" value="1"/>
</dbReference>
<gene>
    <name evidence="3" type="ORF">BT63DRAFT_440855</name>
</gene>
<dbReference type="Pfam" id="PF23207">
    <property type="entry name" value="PH_SPO71"/>
    <property type="match status" value="1"/>
</dbReference>
<dbReference type="InterPro" id="IPR039486">
    <property type="entry name" value="Mug56/Spo71_PH"/>
</dbReference>